<evidence type="ECO:0000313" key="2">
    <source>
        <dbReference type="Proteomes" id="UP000183658"/>
    </source>
</evidence>
<organism evidence="1 2">
    <name type="scientific">Flavobacterium frigoris</name>
    <dbReference type="NCBI Taxonomy" id="229204"/>
    <lineage>
        <taxon>Bacteria</taxon>
        <taxon>Pseudomonadati</taxon>
        <taxon>Bacteroidota</taxon>
        <taxon>Flavobacteriia</taxon>
        <taxon>Flavobacteriales</taxon>
        <taxon>Flavobacteriaceae</taxon>
        <taxon>Flavobacterium</taxon>
    </lineage>
</organism>
<dbReference type="EMBL" id="FOFZ01000006">
    <property type="protein sequence ID" value="SER02076.1"/>
    <property type="molecule type" value="Genomic_DNA"/>
</dbReference>
<accession>A0A1H9KSC9</accession>
<name>A0A1H9KSC9_FLAFI</name>
<dbReference type="AlphaFoldDB" id="A0A1H9KSC9"/>
<keyword evidence="2" id="KW-1185">Reference proteome</keyword>
<protein>
    <submittedName>
        <fullName evidence="1">Uncharacterized protein</fullName>
    </submittedName>
</protein>
<proteinExistence type="predicted"/>
<sequence>MRFLDLLYLPQHLFRVIHFTKINQKELRNKIINYFQDMKSRGSITKIILS</sequence>
<evidence type="ECO:0000313" key="1">
    <source>
        <dbReference type="EMBL" id="SER02076.1"/>
    </source>
</evidence>
<reference evidence="2" key="1">
    <citation type="submission" date="2016-10" db="EMBL/GenBank/DDBJ databases">
        <authorList>
            <person name="Varghese N."/>
            <person name="Submissions S."/>
        </authorList>
    </citation>
    <scope>NUCLEOTIDE SEQUENCE [LARGE SCALE GENOMIC DNA]</scope>
    <source>
        <strain evidence="2">DSM 15719</strain>
    </source>
</reference>
<gene>
    <name evidence="1" type="ORF">SAMN05444355_10683</name>
</gene>
<dbReference type="Proteomes" id="UP000183658">
    <property type="component" value="Unassembled WGS sequence"/>
</dbReference>